<gene>
    <name evidence="1" type="ORF">RirG_127250</name>
</gene>
<dbReference type="OrthoDB" id="2335036at2759"/>
<keyword evidence="2" id="KW-1185">Reference proteome</keyword>
<comment type="caution">
    <text evidence="1">The sequence shown here is derived from an EMBL/GenBank/DDBJ whole genome shotgun (WGS) entry which is preliminary data.</text>
</comment>
<dbReference type="EMBL" id="JEMT01019638">
    <property type="protein sequence ID" value="EXX66080.1"/>
    <property type="molecule type" value="Genomic_DNA"/>
</dbReference>
<dbReference type="HOGENOM" id="CLU_149063_0_0_1"/>
<name>A0A015JG56_RHIIW</name>
<evidence type="ECO:0000313" key="2">
    <source>
        <dbReference type="Proteomes" id="UP000022910"/>
    </source>
</evidence>
<sequence length="173" mass="20314">MGFLHSTRRNKLHHKKVLAMAQLRSDILCKRKRDDIEISERQYKRLHIAELIQEYQSDEEDTNDNEFTFNAFNDSDTEELEETSVIDECNVNDTFEKTNNSDNINSEQWTKIIEDWIKMVNAEININNTEVIGEETYEFEIGGQSIHPADNPLAKWKLLDLFNETLEAPVNMF</sequence>
<evidence type="ECO:0000313" key="1">
    <source>
        <dbReference type="EMBL" id="EXX66080.1"/>
    </source>
</evidence>
<dbReference type="AlphaFoldDB" id="A0A015JG56"/>
<organism evidence="1 2">
    <name type="scientific">Rhizophagus irregularis (strain DAOM 197198w)</name>
    <name type="common">Glomus intraradices</name>
    <dbReference type="NCBI Taxonomy" id="1432141"/>
    <lineage>
        <taxon>Eukaryota</taxon>
        <taxon>Fungi</taxon>
        <taxon>Fungi incertae sedis</taxon>
        <taxon>Mucoromycota</taxon>
        <taxon>Glomeromycotina</taxon>
        <taxon>Glomeromycetes</taxon>
        <taxon>Glomerales</taxon>
        <taxon>Glomeraceae</taxon>
        <taxon>Rhizophagus</taxon>
    </lineage>
</organism>
<proteinExistence type="predicted"/>
<accession>A0A015JG56</accession>
<protein>
    <submittedName>
        <fullName evidence="1">Uncharacterized protein</fullName>
    </submittedName>
</protein>
<dbReference type="Proteomes" id="UP000022910">
    <property type="component" value="Unassembled WGS sequence"/>
</dbReference>
<reference evidence="1 2" key="1">
    <citation type="submission" date="2014-02" db="EMBL/GenBank/DDBJ databases">
        <title>Single nucleus genome sequencing reveals high similarity among nuclei of an endomycorrhizal fungus.</title>
        <authorList>
            <person name="Lin K."/>
            <person name="Geurts R."/>
            <person name="Zhang Z."/>
            <person name="Limpens E."/>
            <person name="Saunders D.G."/>
            <person name="Mu D."/>
            <person name="Pang E."/>
            <person name="Cao H."/>
            <person name="Cha H."/>
            <person name="Lin T."/>
            <person name="Zhou Q."/>
            <person name="Shang Y."/>
            <person name="Li Y."/>
            <person name="Ivanov S."/>
            <person name="Sharma T."/>
            <person name="Velzen R.V."/>
            <person name="Ruijter N.D."/>
            <person name="Aanen D.K."/>
            <person name="Win J."/>
            <person name="Kamoun S."/>
            <person name="Bisseling T."/>
            <person name="Huang S."/>
        </authorList>
    </citation>
    <scope>NUCLEOTIDE SEQUENCE [LARGE SCALE GENOMIC DNA]</scope>
    <source>
        <strain evidence="2">DAOM197198w</strain>
    </source>
</reference>